<dbReference type="InterPro" id="IPR001789">
    <property type="entry name" value="Sig_transdc_resp-reg_receiver"/>
</dbReference>
<dbReference type="InterPro" id="IPR046947">
    <property type="entry name" value="LytR-like"/>
</dbReference>
<organism evidence="6 7">
    <name type="scientific">Anoxynatronum buryatiense</name>
    <dbReference type="NCBI Taxonomy" id="489973"/>
    <lineage>
        <taxon>Bacteria</taxon>
        <taxon>Bacillati</taxon>
        <taxon>Bacillota</taxon>
        <taxon>Clostridia</taxon>
        <taxon>Eubacteriales</taxon>
        <taxon>Clostridiaceae</taxon>
        <taxon>Anoxynatronum</taxon>
    </lineage>
</organism>
<dbReference type="PANTHER" id="PTHR37299">
    <property type="entry name" value="TRANSCRIPTIONAL REGULATOR-RELATED"/>
    <property type="match status" value="1"/>
</dbReference>
<feature type="domain" description="HTH LytTR-type" evidence="5">
    <location>
        <begin position="150"/>
        <end position="250"/>
    </location>
</feature>
<protein>
    <recommendedName>
        <fullName evidence="1">Stage 0 sporulation protein A homolog</fullName>
    </recommendedName>
</protein>
<evidence type="ECO:0000313" key="6">
    <source>
        <dbReference type="EMBL" id="SMP50861.1"/>
    </source>
</evidence>
<dbReference type="Gene3D" id="2.40.50.1020">
    <property type="entry name" value="LytTr DNA-binding domain"/>
    <property type="match status" value="1"/>
</dbReference>
<dbReference type="SUPFAM" id="SSF52172">
    <property type="entry name" value="CheY-like"/>
    <property type="match status" value="1"/>
</dbReference>
<evidence type="ECO:0000256" key="3">
    <source>
        <dbReference type="PROSITE-ProRule" id="PRU00169"/>
    </source>
</evidence>
<dbReference type="Pfam" id="PF04397">
    <property type="entry name" value="LytTR"/>
    <property type="match status" value="1"/>
</dbReference>
<keyword evidence="3" id="KW-0597">Phosphoprotein</keyword>
<comment type="function">
    <text evidence="2">May play the central regulatory role in sporulation. It may be an element of the effector pathway responsible for the activation of sporulation genes in response to nutritional stress. Spo0A may act in concert with spo0H (a sigma factor) to control the expression of some genes that are critical to the sporulation process.</text>
</comment>
<dbReference type="Gene3D" id="3.40.50.2300">
    <property type="match status" value="1"/>
</dbReference>
<gene>
    <name evidence="6" type="ORF">SAMN06296020_10427</name>
</gene>
<dbReference type="GO" id="GO:0000156">
    <property type="term" value="F:phosphorelay response regulator activity"/>
    <property type="evidence" value="ECO:0007669"/>
    <property type="project" value="InterPro"/>
</dbReference>
<dbReference type="GO" id="GO:0003677">
    <property type="term" value="F:DNA binding"/>
    <property type="evidence" value="ECO:0007669"/>
    <property type="project" value="InterPro"/>
</dbReference>
<proteinExistence type="predicted"/>
<sequence length="254" mass="29066">MMNVPEFAKGSGLMTIQRMAVCDDDPTMVAAICQILKRHPATARARVITANSGEELLEEPGLEALEVVLLDMEMKTLNGIETGRRLKALNPELLLIFITGHCDYALQAYEIEGFQYLLKPVTNERLGLVMDQVVRRLEERGAFRAGQQRIVLQTKEQLVQVPYEEVLFIEKKLRKLTVHTLTEPYECYGTLKKFQENLDSHWFIQCHQGFLVNRFRIRRLTSEGLHVEGHGAIVPVSRRHRPAVKAALEEQLFE</sequence>
<feature type="domain" description="Response regulatory" evidence="4">
    <location>
        <begin position="18"/>
        <end position="134"/>
    </location>
</feature>
<dbReference type="PANTHER" id="PTHR37299:SF1">
    <property type="entry name" value="STAGE 0 SPORULATION PROTEIN A HOMOLOG"/>
    <property type="match status" value="1"/>
</dbReference>
<comment type="caution">
    <text evidence="6">The sequence shown here is derived from an EMBL/GenBank/DDBJ whole genome shotgun (WGS) entry which is preliminary data.</text>
</comment>
<dbReference type="EMBL" id="FXUF01000004">
    <property type="protein sequence ID" value="SMP50861.1"/>
    <property type="molecule type" value="Genomic_DNA"/>
</dbReference>
<dbReference type="Proteomes" id="UP001158066">
    <property type="component" value="Unassembled WGS sequence"/>
</dbReference>
<dbReference type="PROSITE" id="PS50930">
    <property type="entry name" value="HTH_LYTTR"/>
    <property type="match status" value="1"/>
</dbReference>
<feature type="modified residue" description="4-aspartylphosphate" evidence="3">
    <location>
        <position position="71"/>
    </location>
</feature>
<dbReference type="SMART" id="SM00850">
    <property type="entry name" value="LytTR"/>
    <property type="match status" value="1"/>
</dbReference>
<evidence type="ECO:0000313" key="7">
    <source>
        <dbReference type="Proteomes" id="UP001158066"/>
    </source>
</evidence>
<evidence type="ECO:0000259" key="4">
    <source>
        <dbReference type="PROSITE" id="PS50110"/>
    </source>
</evidence>
<dbReference type="PROSITE" id="PS50110">
    <property type="entry name" value="RESPONSE_REGULATORY"/>
    <property type="match status" value="1"/>
</dbReference>
<dbReference type="SMART" id="SM00448">
    <property type="entry name" value="REC"/>
    <property type="match status" value="1"/>
</dbReference>
<dbReference type="AlphaFoldDB" id="A0AA45WUX1"/>
<dbReference type="InterPro" id="IPR011006">
    <property type="entry name" value="CheY-like_superfamily"/>
</dbReference>
<evidence type="ECO:0000259" key="5">
    <source>
        <dbReference type="PROSITE" id="PS50930"/>
    </source>
</evidence>
<reference evidence="6" key="1">
    <citation type="submission" date="2017-05" db="EMBL/GenBank/DDBJ databases">
        <authorList>
            <person name="Varghese N."/>
            <person name="Submissions S."/>
        </authorList>
    </citation>
    <scope>NUCLEOTIDE SEQUENCE</scope>
    <source>
        <strain evidence="6">Su22</strain>
    </source>
</reference>
<accession>A0AA45WUX1</accession>
<name>A0AA45WUX1_9CLOT</name>
<dbReference type="InterPro" id="IPR007492">
    <property type="entry name" value="LytTR_DNA-bd_dom"/>
</dbReference>
<evidence type="ECO:0000256" key="1">
    <source>
        <dbReference type="ARBA" id="ARBA00018672"/>
    </source>
</evidence>
<keyword evidence="7" id="KW-1185">Reference proteome</keyword>
<dbReference type="Pfam" id="PF00072">
    <property type="entry name" value="Response_reg"/>
    <property type="match status" value="1"/>
</dbReference>
<evidence type="ECO:0000256" key="2">
    <source>
        <dbReference type="ARBA" id="ARBA00024867"/>
    </source>
</evidence>